<name>A0A5B7HRB7_PORTR</name>
<sequence length="89" mass="9525">MGVPLAPLLLLDRLVECCLCSDAQVVQLLIEANVKAGSSPSHGISDVTHFCGEECSELICGIYCCAVGLPYAVKRPLGDVRQHNMDQLP</sequence>
<reference evidence="2 3" key="1">
    <citation type="submission" date="2019-05" db="EMBL/GenBank/DDBJ databases">
        <title>Another draft genome of Portunus trituberculatus and its Hox gene families provides insights of decapod evolution.</title>
        <authorList>
            <person name="Jeong J.-H."/>
            <person name="Song I."/>
            <person name="Kim S."/>
            <person name="Choi T."/>
            <person name="Kim D."/>
            <person name="Ryu S."/>
            <person name="Kim W."/>
        </authorList>
    </citation>
    <scope>NUCLEOTIDE SEQUENCE [LARGE SCALE GENOMIC DNA]</scope>
    <source>
        <tissue evidence="2">Muscle</tissue>
    </source>
</reference>
<keyword evidence="3" id="KW-1185">Reference proteome</keyword>
<evidence type="ECO:0000313" key="2">
    <source>
        <dbReference type="EMBL" id="MPC71787.1"/>
    </source>
</evidence>
<dbReference type="EMBL" id="VSRR010033572">
    <property type="protein sequence ID" value="MPC71787.1"/>
    <property type="molecule type" value="Genomic_DNA"/>
</dbReference>
<evidence type="ECO:0000313" key="3">
    <source>
        <dbReference type="Proteomes" id="UP000324222"/>
    </source>
</evidence>
<evidence type="ECO:0000256" key="1">
    <source>
        <dbReference type="SAM" id="SignalP"/>
    </source>
</evidence>
<evidence type="ECO:0008006" key="4">
    <source>
        <dbReference type="Google" id="ProtNLM"/>
    </source>
</evidence>
<organism evidence="2 3">
    <name type="scientific">Portunus trituberculatus</name>
    <name type="common">Swimming crab</name>
    <name type="synonym">Neptunus trituberculatus</name>
    <dbReference type="NCBI Taxonomy" id="210409"/>
    <lineage>
        <taxon>Eukaryota</taxon>
        <taxon>Metazoa</taxon>
        <taxon>Ecdysozoa</taxon>
        <taxon>Arthropoda</taxon>
        <taxon>Crustacea</taxon>
        <taxon>Multicrustacea</taxon>
        <taxon>Malacostraca</taxon>
        <taxon>Eumalacostraca</taxon>
        <taxon>Eucarida</taxon>
        <taxon>Decapoda</taxon>
        <taxon>Pleocyemata</taxon>
        <taxon>Brachyura</taxon>
        <taxon>Eubrachyura</taxon>
        <taxon>Portunoidea</taxon>
        <taxon>Portunidae</taxon>
        <taxon>Portuninae</taxon>
        <taxon>Portunus</taxon>
    </lineage>
</organism>
<dbReference type="Proteomes" id="UP000324222">
    <property type="component" value="Unassembled WGS sequence"/>
</dbReference>
<gene>
    <name evidence="2" type="ORF">E2C01_066076</name>
</gene>
<feature type="signal peptide" evidence="1">
    <location>
        <begin position="1"/>
        <end position="17"/>
    </location>
</feature>
<dbReference type="AlphaFoldDB" id="A0A5B7HRB7"/>
<protein>
    <recommendedName>
        <fullName evidence="4">Secreted protein</fullName>
    </recommendedName>
</protein>
<comment type="caution">
    <text evidence="2">The sequence shown here is derived from an EMBL/GenBank/DDBJ whole genome shotgun (WGS) entry which is preliminary data.</text>
</comment>
<keyword evidence="1" id="KW-0732">Signal</keyword>
<accession>A0A5B7HRB7</accession>
<feature type="chain" id="PRO_5022721109" description="Secreted protein" evidence="1">
    <location>
        <begin position="18"/>
        <end position="89"/>
    </location>
</feature>
<proteinExistence type="predicted"/>